<name>A0A165D3K3_9BASI</name>
<dbReference type="Proteomes" id="UP000076842">
    <property type="component" value="Unassembled WGS sequence"/>
</dbReference>
<evidence type="ECO:0000256" key="2">
    <source>
        <dbReference type="ARBA" id="ARBA00022723"/>
    </source>
</evidence>
<dbReference type="EMBL" id="KV424082">
    <property type="protein sequence ID" value="KZT51997.1"/>
    <property type="molecule type" value="Genomic_DNA"/>
</dbReference>
<dbReference type="GO" id="GO:0016846">
    <property type="term" value="F:carbon-sulfur lyase activity"/>
    <property type="evidence" value="ECO:0007669"/>
    <property type="project" value="InterPro"/>
</dbReference>
<proteinExistence type="inferred from homology"/>
<comment type="similarity">
    <text evidence="1">Belongs to the Gfa family.</text>
</comment>
<evidence type="ECO:0000256" key="1">
    <source>
        <dbReference type="ARBA" id="ARBA00005495"/>
    </source>
</evidence>
<evidence type="ECO:0000313" key="6">
    <source>
        <dbReference type="EMBL" id="KZT51997.1"/>
    </source>
</evidence>
<feature type="domain" description="CENP-V/GFA" evidence="5">
    <location>
        <begin position="6"/>
        <end position="126"/>
    </location>
</feature>
<keyword evidence="3" id="KW-0862">Zinc</keyword>
<dbReference type="Gene3D" id="3.90.1590.10">
    <property type="entry name" value="glutathione-dependent formaldehyde- activating enzyme (gfa)"/>
    <property type="match status" value="1"/>
</dbReference>
<dbReference type="STRING" id="1353952.A0A165D3K3"/>
<dbReference type="InterPro" id="IPR011057">
    <property type="entry name" value="Mss4-like_sf"/>
</dbReference>
<protein>
    <recommendedName>
        <fullName evidence="5">CENP-V/GFA domain-containing protein</fullName>
    </recommendedName>
</protein>
<organism evidence="6 7">
    <name type="scientific">Calocera cornea HHB12733</name>
    <dbReference type="NCBI Taxonomy" id="1353952"/>
    <lineage>
        <taxon>Eukaryota</taxon>
        <taxon>Fungi</taxon>
        <taxon>Dikarya</taxon>
        <taxon>Basidiomycota</taxon>
        <taxon>Agaricomycotina</taxon>
        <taxon>Dacrymycetes</taxon>
        <taxon>Dacrymycetales</taxon>
        <taxon>Dacrymycetaceae</taxon>
        <taxon>Calocera</taxon>
    </lineage>
</organism>
<dbReference type="Pfam" id="PF04828">
    <property type="entry name" value="GFA"/>
    <property type="match status" value="1"/>
</dbReference>
<gene>
    <name evidence="6" type="ORF">CALCODRAFT_442262</name>
</gene>
<dbReference type="SUPFAM" id="SSF51316">
    <property type="entry name" value="Mss4-like"/>
    <property type="match status" value="1"/>
</dbReference>
<dbReference type="PROSITE" id="PS51891">
    <property type="entry name" value="CENP_V_GFA"/>
    <property type="match status" value="1"/>
</dbReference>
<dbReference type="AlphaFoldDB" id="A0A165D3K3"/>
<dbReference type="PANTHER" id="PTHR33337">
    <property type="entry name" value="GFA DOMAIN-CONTAINING PROTEIN"/>
    <property type="match status" value="1"/>
</dbReference>
<keyword evidence="2" id="KW-0479">Metal-binding</keyword>
<keyword evidence="7" id="KW-1185">Reference proteome</keyword>
<accession>A0A165D3K3</accession>
<keyword evidence="4" id="KW-0456">Lyase</keyword>
<evidence type="ECO:0000256" key="3">
    <source>
        <dbReference type="ARBA" id="ARBA00022833"/>
    </source>
</evidence>
<dbReference type="GO" id="GO:0046872">
    <property type="term" value="F:metal ion binding"/>
    <property type="evidence" value="ECO:0007669"/>
    <property type="project" value="UniProtKB-KW"/>
</dbReference>
<reference evidence="6 7" key="1">
    <citation type="journal article" date="2016" name="Mol. Biol. Evol.">
        <title>Comparative Genomics of Early-Diverging Mushroom-Forming Fungi Provides Insights into the Origins of Lignocellulose Decay Capabilities.</title>
        <authorList>
            <person name="Nagy L.G."/>
            <person name="Riley R."/>
            <person name="Tritt A."/>
            <person name="Adam C."/>
            <person name="Daum C."/>
            <person name="Floudas D."/>
            <person name="Sun H."/>
            <person name="Yadav J.S."/>
            <person name="Pangilinan J."/>
            <person name="Larsson K.H."/>
            <person name="Matsuura K."/>
            <person name="Barry K."/>
            <person name="Labutti K."/>
            <person name="Kuo R."/>
            <person name="Ohm R.A."/>
            <person name="Bhattacharya S.S."/>
            <person name="Shirouzu T."/>
            <person name="Yoshinaga Y."/>
            <person name="Martin F.M."/>
            <person name="Grigoriev I.V."/>
            <person name="Hibbett D.S."/>
        </authorList>
    </citation>
    <scope>NUCLEOTIDE SEQUENCE [LARGE SCALE GENOMIC DNA]</scope>
    <source>
        <strain evidence="6 7">HHB12733</strain>
    </source>
</reference>
<evidence type="ECO:0000259" key="5">
    <source>
        <dbReference type="PROSITE" id="PS51891"/>
    </source>
</evidence>
<dbReference type="PANTHER" id="PTHR33337:SF40">
    <property type="entry name" value="CENP-V_GFA DOMAIN-CONTAINING PROTEIN-RELATED"/>
    <property type="match status" value="1"/>
</dbReference>
<evidence type="ECO:0000313" key="7">
    <source>
        <dbReference type="Proteomes" id="UP000076842"/>
    </source>
</evidence>
<dbReference type="OrthoDB" id="9985472at2759"/>
<dbReference type="InterPro" id="IPR006913">
    <property type="entry name" value="CENP-V/GFA"/>
</dbReference>
<sequence length="126" mass="13661">MTTPLYIGACLCGGVSFTMMAEPSGINNCFCTDCRKNAGGPMQTNAEWAGDVMQITDADKLVTTYIITDTASGRPKIKCFCKRCGCTLWTLYEKGDMVFRNVRVGLIEDGYVHARLSSAVLHFGAG</sequence>
<dbReference type="InParanoid" id="A0A165D3K3"/>
<evidence type="ECO:0000256" key="4">
    <source>
        <dbReference type="ARBA" id="ARBA00023239"/>
    </source>
</evidence>